<dbReference type="Pfam" id="PF01882">
    <property type="entry name" value="DUF58"/>
    <property type="match status" value="1"/>
</dbReference>
<dbReference type="PANTHER" id="PTHR33608:SF6">
    <property type="entry name" value="BLL2464 PROTEIN"/>
    <property type="match status" value="1"/>
</dbReference>
<dbReference type="InterPro" id="IPR036465">
    <property type="entry name" value="vWFA_dom_sf"/>
</dbReference>
<feature type="domain" description="DUF58" evidence="1">
    <location>
        <begin position="47"/>
        <end position="259"/>
    </location>
</feature>
<gene>
    <name evidence="2" type="ORF">GCM10023092_09040</name>
</gene>
<comment type="caution">
    <text evidence="2">The sequence shown here is derived from an EMBL/GenBank/DDBJ whole genome shotgun (WGS) entry which is preliminary data.</text>
</comment>
<dbReference type="SUPFAM" id="SSF53300">
    <property type="entry name" value="vWA-like"/>
    <property type="match status" value="1"/>
</dbReference>
<sequence length="293" mass="33217">MFESKMTTAEILKRVRRIEIKTKGLSNHIFAGEYHSAYKGRGMSFSEVREYTPGDDVKTIDWNVTARFSHPFVKVYEEERELTVMLLVDISNSSLFGTGQRLKREIITELCAVLSFSAATNNDKVGVIFFSDRIERFIPPKKGRSHILRIIRELITIEPASGSGTNVGIALEFLNSVLKKKTIAFLMSDFVTLPFEKPLLLASRKHDLVGIQVFDQADKILPQAGLLKVRDAESGAELWIDTDDKAVRNQYAKNFQNHSDYCRQAFAKSGASMMSVRTDQDYVKTLQAYFKGR</sequence>
<dbReference type="CDD" id="cd00198">
    <property type="entry name" value="vWFA"/>
    <property type="match status" value="1"/>
</dbReference>
<dbReference type="Proteomes" id="UP001501410">
    <property type="component" value="Unassembled WGS sequence"/>
</dbReference>
<dbReference type="Gene3D" id="3.40.50.410">
    <property type="entry name" value="von Willebrand factor, type A domain"/>
    <property type="match status" value="1"/>
</dbReference>
<evidence type="ECO:0000259" key="1">
    <source>
        <dbReference type="Pfam" id="PF01882"/>
    </source>
</evidence>
<evidence type="ECO:0000313" key="2">
    <source>
        <dbReference type="EMBL" id="GAA4451413.1"/>
    </source>
</evidence>
<reference evidence="3" key="1">
    <citation type="journal article" date="2019" name="Int. J. Syst. Evol. Microbiol.">
        <title>The Global Catalogue of Microorganisms (GCM) 10K type strain sequencing project: providing services to taxonomists for standard genome sequencing and annotation.</title>
        <authorList>
            <consortium name="The Broad Institute Genomics Platform"/>
            <consortium name="The Broad Institute Genome Sequencing Center for Infectious Disease"/>
            <person name="Wu L."/>
            <person name="Ma J."/>
        </authorList>
    </citation>
    <scope>NUCLEOTIDE SEQUENCE [LARGE SCALE GENOMIC DNA]</scope>
    <source>
        <strain evidence="3">JCM 31921</strain>
    </source>
</reference>
<name>A0ABP8MLK9_9BACT</name>
<accession>A0ABP8MLK9</accession>
<dbReference type="InterPro" id="IPR002881">
    <property type="entry name" value="DUF58"/>
</dbReference>
<organism evidence="2 3">
    <name type="scientific">Rurimicrobium arvi</name>
    <dbReference type="NCBI Taxonomy" id="2049916"/>
    <lineage>
        <taxon>Bacteria</taxon>
        <taxon>Pseudomonadati</taxon>
        <taxon>Bacteroidota</taxon>
        <taxon>Chitinophagia</taxon>
        <taxon>Chitinophagales</taxon>
        <taxon>Chitinophagaceae</taxon>
        <taxon>Rurimicrobium</taxon>
    </lineage>
</organism>
<dbReference type="PANTHER" id="PTHR33608">
    <property type="entry name" value="BLL2464 PROTEIN"/>
    <property type="match status" value="1"/>
</dbReference>
<proteinExistence type="predicted"/>
<keyword evidence="3" id="KW-1185">Reference proteome</keyword>
<dbReference type="EMBL" id="BAABEZ010000004">
    <property type="protein sequence ID" value="GAA4451413.1"/>
    <property type="molecule type" value="Genomic_DNA"/>
</dbReference>
<evidence type="ECO:0000313" key="3">
    <source>
        <dbReference type="Proteomes" id="UP001501410"/>
    </source>
</evidence>
<protein>
    <submittedName>
        <fullName evidence="2">DUF58 domain-containing protein</fullName>
    </submittedName>
</protein>